<evidence type="ECO:0000313" key="7">
    <source>
        <dbReference type="Proteomes" id="UP000061603"/>
    </source>
</evidence>
<gene>
    <name evidence="6" type="ORF">PG1C_13600</name>
</gene>
<evidence type="ECO:0000256" key="1">
    <source>
        <dbReference type="ARBA" id="ARBA00022729"/>
    </source>
</evidence>
<dbReference type="PATRIC" id="fig|1565605.3.peg.2877"/>
<dbReference type="HOGENOM" id="CLU_260583_0_0_4"/>
<dbReference type="SUPFAM" id="SSF49899">
    <property type="entry name" value="Concanavalin A-like lectins/glucanases"/>
    <property type="match status" value="3"/>
</dbReference>
<dbReference type="InterPro" id="IPR046524">
    <property type="entry name" value="DUF6701"/>
</dbReference>
<evidence type="ECO:0000256" key="4">
    <source>
        <dbReference type="SAM" id="Phobius"/>
    </source>
</evidence>
<name>A0A0C5JBF8_9PROT</name>
<evidence type="ECO:0000259" key="5">
    <source>
        <dbReference type="SMART" id="SM00560"/>
    </source>
</evidence>
<keyword evidence="4" id="KW-1133">Transmembrane helix</keyword>
<keyword evidence="4" id="KW-0472">Membrane</keyword>
<keyword evidence="1" id="KW-0732">Signal</keyword>
<dbReference type="SMART" id="SM00560">
    <property type="entry name" value="LamGL"/>
    <property type="match status" value="1"/>
</dbReference>
<dbReference type="InterPro" id="IPR013320">
    <property type="entry name" value="ConA-like_dom_sf"/>
</dbReference>
<evidence type="ECO:0000256" key="2">
    <source>
        <dbReference type="ARBA" id="ARBA00023157"/>
    </source>
</evidence>
<dbReference type="KEGG" id="rbu:PG1C_13600"/>
<feature type="domain" description="LamG-like jellyroll fold" evidence="5">
    <location>
        <begin position="165"/>
        <end position="293"/>
    </location>
</feature>
<proteinExistence type="predicted"/>
<dbReference type="Gene3D" id="2.60.120.200">
    <property type="match status" value="3"/>
</dbReference>
<feature type="region of interest" description="Disordered" evidence="3">
    <location>
        <begin position="103"/>
        <end position="142"/>
    </location>
</feature>
<feature type="transmembrane region" description="Helical" evidence="4">
    <location>
        <begin position="66"/>
        <end position="87"/>
    </location>
</feature>
<dbReference type="PANTHER" id="PTHR42535">
    <property type="entry name" value="OOKINETE PROTEIN, PUTATIVE-RELATED"/>
    <property type="match status" value="1"/>
</dbReference>
<dbReference type="InterPro" id="IPR006558">
    <property type="entry name" value="LamG-like"/>
</dbReference>
<dbReference type="Proteomes" id="UP000061603">
    <property type="component" value="Chromosome"/>
</dbReference>
<protein>
    <recommendedName>
        <fullName evidence="5">LamG-like jellyroll fold domain-containing protein</fullName>
    </recommendedName>
</protein>
<reference evidence="6 7" key="1">
    <citation type="journal article" date="2015" name="Genome Announc.">
        <title>Complete Genome Sequence of a Novel Bacterium within the Family Rhodocyclaceae That Degrades Polycyclic Aromatic Hydrocarbons.</title>
        <authorList>
            <person name="Singleton D.R."/>
            <person name="Dickey A.N."/>
            <person name="Scholl E.H."/>
            <person name="Wright F.A."/>
            <person name="Aitken M.D."/>
        </authorList>
    </citation>
    <scope>NUCLEOTIDE SEQUENCE [LARGE SCALE GENOMIC DNA]</scope>
    <source>
        <strain evidence="7">PG1-Ca6</strain>
    </source>
</reference>
<evidence type="ECO:0000313" key="6">
    <source>
        <dbReference type="EMBL" id="AJP49185.1"/>
    </source>
</evidence>
<accession>A0A0C5JBF8</accession>
<organism evidence="6 7">
    <name type="scientific">Rugosibacter aromaticivorans</name>
    <dbReference type="NCBI Taxonomy" id="1565605"/>
    <lineage>
        <taxon>Bacteria</taxon>
        <taxon>Pseudomonadati</taxon>
        <taxon>Pseudomonadota</taxon>
        <taxon>Betaproteobacteria</taxon>
        <taxon>Nitrosomonadales</taxon>
        <taxon>Sterolibacteriaceae</taxon>
        <taxon>Rugosibacter</taxon>
    </lineage>
</organism>
<dbReference type="Pfam" id="PF13385">
    <property type="entry name" value="Laminin_G_3"/>
    <property type="match status" value="3"/>
</dbReference>
<dbReference type="EMBL" id="CP010554">
    <property type="protein sequence ID" value="AJP49185.1"/>
    <property type="molecule type" value="Genomic_DNA"/>
</dbReference>
<keyword evidence="2" id="KW-1015">Disulfide bond</keyword>
<sequence>MSTADCFLVAPHEQFPETALHFLRSALHFLRSALHFLRSDSKLRGVSPAPAFWQALGFRGFNHKRFFVLGCFLMCLVASAQAATLLGEYRLEESAWSGVAGEVKDASGNNRDGRTIGSPLPSPVQSSPARAGNPGTCGYGQLPGGPNNGGALSLSGLPVNITGGAKTSVSFWMYWDGTNGVMPIGWNTHDLWLTSGFFGFNTGNNDVFGINSAGLANGWHHVVAVFTNGNVAANALYIDGVAQALSQKQSVPNNGTAVVNTTLQVGGWQRDISYRFSGRIDEVKVYDGALTAGEVATAYAATHACAAQPIAEWSMDEIGWTGLAGEVADTIGSYSATAVGGATTSTATPPKPGTPGTCSYGVFDGSNDYVAFPASFPNMTTDFSLAGWIRTTDRTRSGQRIFIDDESNTGGYGFSLGDGGAGTLRFYARGSSPVILDTPAVINSNTWYFVAAVADISNSRRTIYVYDTTGTQLVAVSTASAGWGVDNGLASIGGETTASSESAFHFAGNIDEMRVYSGALTAAEVAALAARTHPCPVPPTLLAAYRFEETAWNGTAGEVKDVSGNNRHGVALGSPLPVPASAAPARASNPGTCGYGTFSGGALDLPVAASTAAGAKTTVTFWMYWDGTNGIMPIGWNAHDLWLVNGYFGFNTGNSDVYGINSTGLANGWHHVSAVFTNGNVTASKLTIDGVAQALSQKLSTPNNTNAYANATLRVGGWLADNGYRFRSRVDEVKVYNGELPLAQILVDYNAAHPCGGVTPPANFNCVAATTPAATGTLYTQLAATPFSVDVAALKADSTIETTYASVGNQNVTVELVDGSGATACVSRTPLAPPVTQMLTFTAADQGRKATAAMTVAKAYPNVRCRVTDASQSPSIVACSSDNFAIRPGAVTLTTNANATPPSAGAGPTVKAGAAFNLGAATTTAATDTYTGVLALDTSRLSAQTPLQDATQQNGGVVGTLTPGTLTANTAVTNNALYSEAGYLYLAAGTFRDDSFTAVDQGTGDCIAGSLADTLTGGKYGCAVGNKTAVALGRFIPDHFDTVVNPACGSFTYARQPFALTLSAKNLAGGITQNYSAAFAKAATLSSANGIAGAFSPNPLLSSVFINGIADLTTPPAVSFAFANPLIAPTALVVRTTDSDGVSSSTGTPLVEGSLALRSGRLRLLNAYGSELLPIRVPVRSEFYTGTGWSINSADNCTALPANAIFVSNVVGNAPALAAATPNPLALTNGQATLVFNPTNVAGRFDLAADLNAAGADTSCNANHGGTTANLPWLQGFWSSTCNGTPAWAQDPNARIRVGSPKAPYIYLRERY</sequence>
<dbReference type="Pfam" id="PF20419">
    <property type="entry name" value="DUF6701"/>
    <property type="match status" value="1"/>
</dbReference>
<dbReference type="PANTHER" id="PTHR42535:SF2">
    <property type="entry name" value="CHROMOSOME UNDETERMINED SCAFFOLD_146, WHOLE GENOME SHOTGUN SEQUENCE"/>
    <property type="match status" value="1"/>
</dbReference>
<dbReference type="STRING" id="1565605.PG1C_13600"/>
<keyword evidence="4" id="KW-0812">Transmembrane</keyword>
<keyword evidence="7" id="KW-1185">Reference proteome</keyword>
<evidence type="ECO:0000256" key="3">
    <source>
        <dbReference type="SAM" id="MobiDB-lite"/>
    </source>
</evidence>